<gene>
    <name evidence="1" type="ORF">MILVUS5_LOCUS5000</name>
</gene>
<organism evidence="1 2">
    <name type="scientific">Trifolium pratense</name>
    <name type="common">Red clover</name>
    <dbReference type="NCBI Taxonomy" id="57577"/>
    <lineage>
        <taxon>Eukaryota</taxon>
        <taxon>Viridiplantae</taxon>
        <taxon>Streptophyta</taxon>
        <taxon>Embryophyta</taxon>
        <taxon>Tracheophyta</taxon>
        <taxon>Spermatophyta</taxon>
        <taxon>Magnoliopsida</taxon>
        <taxon>eudicotyledons</taxon>
        <taxon>Gunneridae</taxon>
        <taxon>Pentapetalae</taxon>
        <taxon>rosids</taxon>
        <taxon>fabids</taxon>
        <taxon>Fabales</taxon>
        <taxon>Fabaceae</taxon>
        <taxon>Papilionoideae</taxon>
        <taxon>50 kb inversion clade</taxon>
        <taxon>NPAAA clade</taxon>
        <taxon>Hologalegina</taxon>
        <taxon>IRL clade</taxon>
        <taxon>Trifolieae</taxon>
        <taxon>Trifolium</taxon>
    </lineage>
</organism>
<keyword evidence="2" id="KW-1185">Reference proteome</keyword>
<comment type="caution">
    <text evidence="1">The sequence shown here is derived from an EMBL/GenBank/DDBJ whole genome shotgun (WGS) entry which is preliminary data.</text>
</comment>
<protein>
    <submittedName>
        <fullName evidence="1">Uncharacterized protein</fullName>
    </submittedName>
</protein>
<evidence type="ECO:0000313" key="1">
    <source>
        <dbReference type="EMBL" id="CAJ2633997.1"/>
    </source>
</evidence>
<dbReference type="EMBL" id="CASHSV030000002">
    <property type="protein sequence ID" value="CAJ2633997.1"/>
    <property type="molecule type" value="Genomic_DNA"/>
</dbReference>
<name>A0ACB0IP70_TRIPR</name>
<dbReference type="Proteomes" id="UP001177021">
    <property type="component" value="Unassembled WGS sequence"/>
</dbReference>
<sequence length="207" mass="24230">MTDSSRNFDMNQLISISNDLVNVLQDPNDRDLNILSQCLQHTLSLSSTCQSDLNQVSSLFQDYQNKIDSHNQKIKDARSETAADAELELLQRELDEELEKERLLKEEFRAIGNEFNDLEQQQISVREQKKKLLKIEQEKQRTRMLLSMYASVTNIVPNLDDQSKISGYIVEKEKHAVEKFEFDTLQMTTLDVCNDMWKTIIYLESYR</sequence>
<proteinExistence type="predicted"/>
<reference evidence="1" key="1">
    <citation type="submission" date="2023-10" db="EMBL/GenBank/DDBJ databases">
        <authorList>
            <person name="Rodriguez Cubillos JULIANA M."/>
            <person name="De Vega J."/>
        </authorList>
    </citation>
    <scope>NUCLEOTIDE SEQUENCE</scope>
</reference>
<accession>A0ACB0IP70</accession>
<evidence type="ECO:0000313" key="2">
    <source>
        <dbReference type="Proteomes" id="UP001177021"/>
    </source>
</evidence>